<name>A0ABW0DUN2_9ACTN</name>
<dbReference type="InterPro" id="IPR011008">
    <property type="entry name" value="Dimeric_a/b-barrel"/>
</dbReference>
<keyword evidence="2" id="KW-1185">Reference proteome</keyword>
<dbReference type="RefSeq" id="WP_344569169.1">
    <property type="nucleotide sequence ID" value="NZ_BAAATG010000059.1"/>
</dbReference>
<keyword evidence="1" id="KW-0560">Oxidoreductase</keyword>
<accession>A0ABW0DUN2</accession>
<reference evidence="2" key="1">
    <citation type="journal article" date="2019" name="Int. J. Syst. Evol. Microbiol.">
        <title>The Global Catalogue of Microorganisms (GCM) 10K type strain sequencing project: providing services to taxonomists for standard genome sequencing and annotation.</title>
        <authorList>
            <consortium name="The Broad Institute Genomics Platform"/>
            <consortium name="The Broad Institute Genome Sequencing Center for Infectious Disease"/>
            <person name="Wu L."/>
            <person name="Ma J."/>
        </authorList>
    </citation>
    <scope>NUCLEOTIDE SEQUENCE [LARGE SCALE GENOMIC DNA]</scope>
    <source>
        <strain evidence="2">CGMCC 4.7131</strain>
    </source>
</reference>
<comment type="caution">
    <text evidence="1">The sequence shown here is derived from an EMBL/GenBank/DDBJ whole genome shotgun (WGS) entry which is preliminary data.</text>
</comment>
<dbReference type="GO" id="GO:0004497">
    <property type="term" value="F:monooxygenase activity"/>
    <property type="evidence" value="ECO:0007669"/>
    <property type="project" value="UniProtKB-KW"/>
</dbReference>
<proteinExistence type="predicted"/>
<protein>
    <submittedName>
        <fullName evidence="1">Quinol monooxygenase</fullName>
        <ecNumber evidence="1">1.-.-.-</ecNumber>
    </submittedName>
</protein>
<dbReference type="Proteomes" id="UP001596035">
    <property type="component" value="Unassembled WGS sequence"/>
</dbReference>
<evidence type="ECO:0000313" key="1">
    <source>
        <dbReference type="EMBL" id="MFC5241142.1"/>
    </source>
</evidence>
<dbReference type="Gene3D" id="3.30.70.100">
    <property type="match status" value="1"/>
</dbReference>
<organism evidence="1 2">
    <name type="scientific">Streptomyces atrovirens</name>
    <dbReference type="NCBI Taxonomy" id="285556"/>
    <lineage>
        <taxon>Bacteria</taxon>
        <taxon>Bacillati</taxon>
        <taxon>Actinomycetota</taxon>
        <taxon>Actinomycetes</taxon>
        <taxon>Kitasatosporales</taxon>
        <taxon>Streptomycetaceae</taxon>
        <taxon>Streptomyces</taxon>
    </lineage>
</organism>
<dbReference type="EMBL" id="JBHSKN010000012">
    <property type="protein sequence ID" value="MFC5241142.1"/>
    <property type="molecule type" value="Genomic_DNA"/>
</dbReference>
<evidence type="ECO:0000313" key="2">
    <source>
        <dbReference type="Proteomes" id="UP001596035"/>
    </source>
</evidence>
<dbReference type="EC" id="1.-.-.-" evidence="1"/>
<gene>
    <name evidence="1" type="ORF">ACFPWV_14665</name>
</gene>
<sequence>MTDPSQPGTVLRFKAKPGKGEELFVLCAKLSDESAVTDKVVIARAEEAPDTLWAMEFFRSDEALAAQDADPTWDELQSQIGALMEENFTLALVRADYAHF</sequence>
<dbReference type="SUPFAM" id="SSF54909">
    <property type="entry name" value="Dimeric alpha+beta barrel"/>
    <property type="match status" value="1"/>
</dbReference>
<keyword evidence="1" id="KW-0503">Monooxygenase</keyword>